<accession>A0A2Z4QDJ2</accession>
<dbReference type="EMBL" id="MH248138">
    <property type="protein sequence ID" value="AWY08342.1"/>
    <property type="molecule type" value="Genomic_DNA"/>
</dbReference>
<protein>
    <submittedName>
        <fullName evidence="1">Uncharacterized protein</fullName>
    </submittedName>
</protein>
<organism evidence="1 2">
    <name type="scientific">Erwinia phage vB_EamM_Alexandra</name>
    <dbReference type="NCBI Taxonomy" id="2201424"/>
    <lineage>
        <taxon>Viruses</taxon>
        <taxon>Duplodnaviria</taxon>
        <taxon>Heunggongvirae</taxon>
        <taxon>Uroviricota</taxon>
        <taxon>Caudoviricetes</taxon>
        <taxon>Alexandravirus</taxon>
        <taxon>Alexandravirus alexandra</taxon>
    </lineage>
</organism>
<evidence type="ECO:0000313" key="1">
    <source>
        <dbReference type="EMBL" id="AWY08342.1"/>
    </source>
</evidence>
<reference evidence="1 2" key="1">
    <citation type="submission" date="2018-04" db="EMBL/GenBank/DDBJ databases">
        <authorList>
            <person name="Go L.Y."/>
            <person name="Mitchell J.A."/>
        </authorList>
    </citation>
    <scope>NUCLEOTIDE SEQUENCE [LARGE SCALE GENOMIC DNA]</scope>
</reference>
<name>A0A2Z4QDJ2_9CAUD</name>
<evidence type="ECO:0000313" key="2">
    <source>
        <dbReference type="Proteomes" id="UP000251795"/>
    </source>
</evidence>
<keyword evidence="2" id="KW-1185">Reference proteome</keyword>
<dbReference type="Proteomes" id="UP000251795">
    <property type="component" value="Segment"/>
</dbReference>
<sequence>MALNHLQYALGLLAKASAQVSQAALDCQQHGFDHVDHKSLVALTAREHLLSGLDDVAAAVLFVEREAGPNFEFVPDTRRALNKMDQLRSQLGFAIESGHAEGYEDEEDEDE</sequence>
<gene>
    <name evidence="1" type="ORF">Alexandra_62</name>
</gene>
<proteinExistence type="predicted"/>